<dbReference type="InterPro" id="IPR000326">
    <property type="entry name" value="PAP2/HPO"/>
</dbReference>
<keyword evidence="1" id="KW-0812">Transmembrane</keyword>
<dbReference type="SUPFAM" id="SSF48317">
    <property type="entry name" value="Acid phosphatase/Vanadium-dependent haloperoxidase"/>
    <property type="match status" value="1"/>
</dbReference>
<evidence type="ECO:0000313" key="4">
    <source>
        <dbReference type="Proteomes" id="UP001623041"/>
    </source>
</evidence>
<dbReference type="EMBL" id="JBJHQH010000016">
    <property type="protein sequence ID" value="MFK9093685.1"/>
    <property type="molecule type" value="Genomic_DNA"/>
</dbReference>
<organism evidence="3 4">
    <name type="scientific">Bacillus salipaludis</name>
    <dbReference type="NCBI Taxonomy" id="2547811"/>
    <lineage>
        <taxon>Bacteria</taxon>
        <taxon>Bacillati</taxon>
        <taxon>Bacillota</taxon>
        <taxon>Bacilli</taxon>
        <taxon>Bacillales</taxon>
        <taxon>Bacillaceae</taxon>
        <taxon>Bacillus</taxon>
    </lineage>
</organism>
<comment type="caution">
    <text evidence="3">The sequence shown here is derived from an EMBL/GenBank/DDBJ whole genome shotgun (WGS) entry which is preliminary data.</text>
</comment>
<feature type="transmembrane region" description="Helical" evidence="1">
    <location>
        <begin position="47"/>
        <end position="68"/>
    </location>
</feature>
<feature type="transmembrane region" description="Helical" evidence="1">
    <location>
        <begin position="80"/>
        <end position="98"/>
    </location>
</feature>
<feature type="transmembrane region" description="Helical" evidence="1">
    <location>
        <begin position="9"/>
        <end position="27"/>
    </location>
</feature>
<gene>
    <name evidence="3" type="ORF">ACJEBI_19660</name>
</gene>
<accession>A0ABW8RJK3</accession>
<evidence type="ECO:0000259" key="2">
    <source>
        <dbReference type="Pfam" id="PF01569"/>
    </source>
</evidence>
<protein>
    <submittedName>
        <fullName evidence="3">Phosphatase PAP2 family protein</fullName>
    </submittedName>
</protein>
<dbReference type="InterPro" id="IPR036938">
    <property type="entry name" value="PAP2/HPO_sf"/>
</dbReference>
<dbReference type="CDD" id="cd03386">
    <property type="entry name" value="PAP2_Aur1_like"/>
    <property type="match status" value="1"/>
</dbReference>
<evidence type="ECO:0000256" key="1">
    <source>
        <dbReference type="SAM" id="Phobius"/>
    </source>
</evidence>
<reference evidence="3 4" key="1">
    <citation type="submission" date="2024-11" db="EMBL/GenBank/DDBJ databases">
        <authorList>
            <person name="Lucas J.A."/>
        </authorList>
    </citation>
    <scope>NUCLEOTIDE SEQUENCE [LARGE SCALE GENOMIC DNA]</scope>
    <source>
        <strain evidence="3 4">Z 5.4</strain>
    </source>
</reference>
<feature type="transmembrane region" description="Helical" evidence="1">
    <location>
        <begin position="178"/>
        <end position="199"/>
    </location>
</feature>
<keyword evidence="1" id="KW-0472">Membrane</keyword>
<keyword evidence="4" id="KW-1185">Reference proteome</keyword>
<feature type="transmembrane region" description="Helical" evidence="1">
    <location>
        <begin position="125"/>
        <end position="146"/>
    </location>
</feature>
<proteinExistence type="predicted"/>
<dbReference type="RefSeq" id="WP_406582182.1">
    <property type="nucleotide sequence ID" value="NZ_JBJHQH010000016.1"/>
</dbReference>
<feature type="domain" description="Phosphatidic acid phosphatase type 2/haloperoxidase" evidence="2">
    <location>
        <begin position="78"/>
        <end position="196"/>
    </location>
</feature>
<dbReference type="Pfam" id="PF01569">
    <property type="entry name" value="PAP2"/>
    <property type="match status" value="1"/>
</dbReference>
<dbReference type="Proteomes" id="UP001623041">
    <property type="component" value="Unassembled WGS sequence"/>
</dbReference>
<feature type="transmembrane region" description="Helical" evidence="1">
    <location>
        <begin position="153"/>
        <end position="172"/>
    </location>
</feature>
<keyword evidence="1" id="KW-1133">Transmembrane helix</keyword>
<evidence type="ECO:0000313" key="3">
    <source>
        <dbReference type="EMBL" id="MFK9093685.1"/>
    </source>
</evidence>
<name>A0ABW8RJK3_9BACI</name>
<sequence length="215" mass="25128">MKGLKRKTPYLLLLLVIPLLAVVYQFLNNRSHKAVDISTSIDQAIPFLSIFIIPYILWYAYMFCYLIYFCFKDTKVYLKTLLLIVIAELICFVIYFFFQTTVPRQTLVGDHFLNDLVQWIYTKDRPFNCFPSIHVLTTFAVMLASLHIKNKHLVNTLCIHISGSVIIISTLFVKQHVIFDMIGSMFLVTFLYGISFELLTLRIREKSDTVYVKNK</sequence>